<dbReference type="GO" id="GO:0005840">
    <property type="term" value="C:ribosome"/>
    <property type="evidence" value="ECO:0007669"/>
    <property type="project" value="UniProtKB-KW"/>
</dbReference>
<dbReference type="Pfam" id="PF09243">
    <property type="entry name" value="Rsm22"/>
    <property type="match status" value="1"/>
</dbReference>
<keyword evidence="8" id="KW-0175">Coiled coil</keyword>
<feature type="compositionally biased region" description="Acidic residues" evidence="9">
    <location>
        <begin position="938"/>
        <end position="963"/>
    </location>
</feature>
<evidence type="ECO:0000313" key="14">
    <source>
        <dbReference type="Proteomes" id="UP000654918"/>
    </source>
</evidence>
<keyword evidence="14" id="KW-1185">Reference proteome</keyword>
<feature type="compositionally biased region" description="Basic and acidic residues" evidence="9">
    <location>
        <begin position="927"/>
        <end position="937"/>
    </location>
</feature>
<evidence type="ECO:0000256" key="2">
    <source>
        <dbReference type="ARBA" id="ARBA00022723"/>
    </source>
</evidence>
<feature type="coiled-coil region" evidence="8">
    <location>
        <begin position="568"/>
        <end position="609"/>
    </location>
</feature>
<feature type="compositionally biased region" description="Basic and acidic residues" evidence="9">
    <location>
        <begin position="742"/>
        <end position="753"/>
    </location>
</feature>
<evidence type="ECO:0000313" key="13">
    <source>
        <dbReference type="EMBL" id="KAF6822411.1"/>
    </source>
</evidence>
<evidence type="ECO:0000256" key="10">
    <source>
        <dbReference type="SAM" id="Phobius"/>
    </source>
</evidence>
<keyword evidence="4" id="KW-0408">Iron</keyword>
<keyword evidence="10" id="KW-0812">Transmembrane</keyword>
<evidence type="ECO:0000256" key="4">
    <source>
        <dbReference type="ARBA" id="ARBA00023004"/>
    </source>
</evidence>
<keyword evidence="6" id="KW-0496">Mitochondrion</keyword>
<keyword evidence="13" id="KW-0689">Ribosomal protein</keyword>
<keyword evidence="10" id="KW-0472">Membrane</keyword>
<feature type="region of interest" description="Disordered" evidence="9">
    <location>
        <begin position="733"/>
        <end position="758"/>
    </location>
</feature>
<evidence type="ECO:0000256" key="3">
    <source>
        <dbReference type="ARBA" id="ARBA00022946"/>
    </source>
</evidence>
<comment type="subcellular location">
    <subcellularLocation>
        <location evidence="1">Mitochondrion</location>
    </subcellularLocation>
</comment>
<keyword evidence="2" id="KW-0479">Metal-binding</keyword>
<feature type="region of interest" description="Disordered" evidence="9">
    <location>
        <begin position="927"/>
        <end position="986"/>
    </location>
</feature>
<keyword evidence="5" id="KW-0411">Iron-sulfur</keyword>
<dbReference type="SUPFAM" id="SSF53335">
    <property type="entry name" value="S-adenosyl-L-methionine-dependent methyltransferases"/>
    <property type="match status" value="1"/>
</dbReference>
<dbReference type="InterPro" id="IPR010730">
    <property type="entry name" value="HET"/>
</dbReference>
<comment type="function">
    <text evidence="7">Mitochondrial ribosome (mitoribosome) assembly factor. Binds at the interface of the head and body domains of the mitochondrial small ribosomal subunit (mt-SSU), occluding the mRNA channel and preventing compaction of the head domain towards the body. Probable inactive methyltransferase: retains the characteristic folding and ability to bind S-adenosyl-L-methionine, but it probably lost its methyltransferase activity.</text>
</comment>
<reference evidence="13" key="1">
    <citation type="journal article" date="2020" name="Phytopathology">
        <title>Genome Sequence Resources of Colletotrichum truncatum, C. plurivorum, C. musicola, and C. sojae: Four Species Pathogenic to Soybean (Glycine max).</title>
        <authorList>
            <person name="Rogerio F."/>
            <person name="Boufleur T.R."/>
            <person name="Ciampi-Guillardi M."/>
            <person name="Sukno S.A."/>
            <person name="Thon M.R."/>
            <person name="Massola Junior N.S."/>
            <person name="Baroncelli R."/>
        </authorList>
    </citation>
    <scope>NUCLEOTIDE SEQUENCE</scope>
    <source>
        <strain evidence="13">LFN00145</strain>
    </source>
</reference>
<comment type="caution">
    <text evidence="13">The sequence shown here is derived from an EMBL/GenBank/DDBJ whole genome shotgun (WGS) entry which is preliminary data.</text>
</comment>
<accession>A0A8H6K0X6</accession>
<name>A0A8H6K0X6_9PEZI</name>
<dbReference type="GO" id="GO:0051536">
    <property type="term" value="F:iron-sulfur cluster binding"/>
    <property type="evidence" value="ECO:0007669"/>
    <property type="project" value="UniProtKB-KW"/>
</dbReference>
<dbReference type="EMBL" id="WIGO01000237">
    <property type="protein sequence ID" value="KAF6822411.1"/>
    <property type="molecule type" value="Genomic_DNA"/>
</dbReference>
<dbReference type="InterPro" id="IPR058525">
    <property type="entry name" value="DUF8212"/>
</dbReference>
<evidence type="ECO:0000259" key="12">
    <source>
        <dbReference type="Pfam" id="PF26640"/>
    </source>
</evidence>
<keyword evidence="13" id="KW-0687">Ribonucleoprotein</keyword>
<dbReference type="InterPro" id="IPR015324">
    <property type="entry name" value="Ribosomal_Rsm22-like"/>
</dbReference>
<proteinExistence type="predicted"/>
<sequence>MRLINVKTGKLEEFHDNIPPYAILSHTWGPDYEEISFRDAQEGNTSKPGFGKVKFDGCCRQAQEDGLDYAWIDTCCIDKTNAVELSEAINSMFRWYQMADKCYAILTDVSEDAGAVFQVEFRASRWFERGWTLQELFAPKELVFYNNKWKSLGSKRQLAGVVAEVTGIPRPYLLGIAKLQDASVAQRMSWAANRTTKRKEDMAYSLLGIFNVMIPMIYGEGDMAFIRLQEEIMRKTPDDSILAWDLSTSPHSGKPRNEGKHIIGNALAPSPANFEGSGMVVSSVNLGPTIEATGVSRGHLHTRLPLHVAEDGQTFGLLNCRSRDNDKAVVGIPLCCVTPGDDSDEFMRPAGSKAIVIVGSDPARKPRPVRIHESPRYEDAPNYNRRYGFYIEVPSSRELDIIDVYPEERWESKTSFVFTGVDFSRDSVQRTWIKVRHTPSSSKDFVVSLELEVKESKPQARCHLMVASRDTTLGRIDKMQQSPDVVKHLLSQQAAGNRSVGLQVTLTEERLSADLIFVVRLAETVEPPEVTVDADAEMELMQYGACLQKLFKEERHARPKLEAFSEIAQGKKAEIAHIEEMIQQVERELREKEEKRQVLSHQLAGKREELNILTHDNASFGGLDEDIDKMVTKSRGLSATFGEQRFSAWLDSMLDHLTETLPCDGLLQVNSMPDKTQRVFMKAVAHGNVAAMGFLRDHLNRFDFEDDGRVHRSSYSRQSSLAASQLVVRPAPRRTLTTTTRRLGDSDPKRTDVQDASSAADIETVVREAKQRFRDTLPKGYLTEEEYRLYERWYGPPLRETSPEDVGIKYLNEERSEARVRRDGSAEPALLRELEGGGLEEILYARKGMSKPKAEDEVEITEEEFNEEDITEEELLELSAQVESAESAEAEESDGPKNYINIVARNQREYDALMKLQRDFEANAREVEAAERARAQQEEEEYDEEREPEEEEEEELDEDDDGIMDQGLSKRSGRLHPFTREGHFSTNPSTVDLPYAGYIYPVTTLLGRTDLKHVRIAAETAFGGPGLPYSPATPASKMNLPQQPLGMAVWQNKMSDIEADAFVSTFLPPVYASAMGSLVEVRKRLGSGWLRGMFERGEGDGPRVLDAGAGGAGILAWQDVVRAEWEALKASGEVTGQGPHGKKSVVIGSERLRHRVSKFLQNTTFLPRLPDYAHSVDNHHRHIDANQVAQPRKMYDVIIASHLLLPVKEGHRRKAIVNNLWSLLNPEGGVLIILEKGQPRGFEAVAEVRDRLLEEFIIPPGGEAPKLDFSEETKSRAHVRVKEPGMIVAPCTNHRKCPMYLEPGTSKGRKDFCRFSQRFVRPPFLQTIMGATVRNHDDVQFSYVAVQRGGAKAKELAAVTNATSGKFATERAFRGYEDAETAPDMLSLPRQILPPIKRRGHVTLDVCTPNATLERWTVPKSFSRQAYHDARKAKWGDLWALGAKTRNRRNVRLGRAEAKDDGGVRAQKAKAAEAKRRKPIEVGINEGGVVGNPEILEKMHARRVKSSKKGERDALKKQFYEAAESEMRE</sequence>
<evidence type="ECO:0000256" key="8">
    <source>
        <dbReference type="SAM" id="Coils"/>
    </source>
</evidence>
<dbReference type="GO" id="GO:0006412">
    <property type="term" value="P:translation"/>
    <property type="evidence" value="ECO:0007669"/>
    <property type="project" value="InterPro"/>
</dbReference>
<dbReference type="GO" id="GO:0008168">
    <property type="term" value="F:methyltransferase activity"/>
    <property type="evidence" value="ECO:0007669"/>
    <property type="project" value="InterPro"/>
</dbReference>
<keyword evidence="10" id="KW-1133">Transmembrane helix</keyword>
<dbReference type="GO" id="GO:0005739">
    <property type="term" value="C:mitochondrion"/>
    <property type="evidence" value="ECO:0007669"/>
    <property type="project" value="UniProtKB-SubCell"/>
</dbReference>
<dbReference type="PANTHER" id="PTHR10622">
    <property type="entry name" value="HET DOMAIN-CONTAINING PROTEIN"/>
    <property type="match status" value="1"/>
</dbReference>
<evidence type="ECO:0000256" key="5">
    <source>
        <dbReference type="ARBA" id="ARBA00023014"/>
    </source>
</evidence>
<dbReference type="Pfam" id="PF26640">
    <property type="entry name" value="DUF8212"/>
    <property type="match status" value="1"/>
</dbReference>
<dbReference type="Proteomes" id="UP000654918">
    <property type="component" value="Unassembled WGS sequence"/>
</dbReference>
<organism evidence="13 14">
    <name type="scientific">Colletotrichum plurivorum</name>
    <dbReference type="NCBI Taxonomy" id="2175906"/>
    <lineage>
        <taxon>Eukaryota</taxon>
        <taxon>Fungi</taxon>
        <taxon>Dikarya</taxon>
        <taxon>Ascomycota</taxon>
        <taxon>Pezizomycotina</taxon>
        <taxon>Sordariomycetes</taxon>
        <taxon>Hypocreomycetidae</taxon>
        <taxon>Glomerellales</taxon>
        <taxon>Glomerellaceae</taxon>
        <taxon>Colletotrichum</taxon>
        <taxon>Colletotrichum orchidearum species complex</taxon>
    </lineage>
</organism>
<dbReference type="InterPro" id="IPR029063">
    <property type="entry name" value="SAM-dependent_MTases_sf"/>
</dbReference>
<dbReference type="GO" id="GO:0046872">
    <property type="term" value="F:metal ion binding"/>
    <property type="evidence" value="ECO:0007669"/>
    <property type="project" value="UniProtKB-KW"/>
</dbReference>
<evidence type="ECO:0000256" key="9">
    <source>
        <dbReference type="SAM" id="MobiDB-lite"/>
    </source>
</evidence>
<feature type="domain" description="Heterokaryon incompatibility" evidence="11">
    <location>
        <begin position="21"/>
        <end position="114"/>
    </location>
</feature>
<evidence type="ECO:0000256" key="1">
    <source>
        <dbReference type="ARBA" id="ARBA00004173"/>
    </source>
</evidence>
<dbReference type="Pfam" id="PF06985">
    <property type="entry name" value="HET"/>
    <property type="match status" value="1"/>
</dbReference>
<feature type="transmembrane region" description="Helical" evidence="10">
    <location>
        <begin position="202"/>
        <end position="219"/>
    </location>
</feature>
<feature type="domain" description="DUF8212" evidence="12">
    <location>
        <begin position="224"/>
        <end position="256"/>
    </location>
</feature>
<protein>
    <submittedName>
        <fullName evidence="13">37s ribosomal protein rsm22</fullName>
    </submittedName>
</protein>
<evidence type="ECO:0000256" key="6">
    <source>
        <dbReference type="ARBA" id="ARBA00023128"/>
    </source>
</evidence>
<gene>
    <name evidence="13" type="ORF">CPLU01_12025</name>
</gene>
<evidence type="ECO:0000259" key="11">
    <source>
        <dbReference type="Pfam" id="PF06985"/>
    </source>
</evidence>
<keyword evidence="3" id="KW-0809">Transit peptide</keyword>
<evidence type="ECO:0000256" key="7">
    <source>
        <dbReference type="ARBA" id="ARBA00045681"/>
    </source>
</evidence>
<dbReference type="PANTHER" id="PTHR10622:SF10">
    <property type="entry name" value="HET DOMAIN-CONTAINING PROTEIN"/>
    <property type="match status" value="1"/>
</dbReference>